<accession>A0AAV0Y6A1</accession>
<proteinExistence type="predicted"/>
<comment type="caution">
    <text evidence="1">The sequence shown here is derived from an EMBL/GenBank/DDBJ whole genome shotgun (WGS) entry which is preliminary data.</text>
</comment>
<organism evidence="1 2">
    <name type="scientific">Macrosiphum euphorbiae</name>
    <name type="common">potato aphid</name>
    <dbReference type="NCBI Taxonomy" id="13131"/>
    <lineage>
        <taxon>Eukaryota</taxon>
        <taxon>Metazoa</taxon>
        <taxon>Ecdysozoa</taxon>
        <taxon>Arthropoda</taxon>
        <taxon>Hexapoda</taxon>
        <taxon>Insecta</taxon>
        <taxon>Pterygota</taxon>
        <taxon>Neoptera</taxon>
        <taxon>Paraneoptera</taxon>
        <taxon>Hemiptera</taxon>
        <taxon>Sternorrhyncha</taxon>
        <taxon>Aphidomorpha</taxon>
        <taxon>Aphidoidea</taxon>
        <taxon>Aphididae</taxon>
        <taxon>Macrosiphini</taxon>
        <taxon>Macrosiphum</taxon>
    </lineage>
</organism>
<dbReference type="EMBL" id="CARXXK010001250">
    <property type="protein sequence ID" value="CAI6374961.1"/>
    <property type="molecule type" value="Genomic_DNA"/>
</dbReference>
<sequence length="262" mass="30384">MKRVLFKNPIDTRKNNVYATPYSCDIREPETRMVSVDGTKNLQKVHVMGIPTGVSPYVNETLVDGAERRRFYIFSENKLTEDLIRLMTQHHKLEPYDVPRFQTPCGRVDQQPSTNFYVYDQRASNDHASFFEYRYFRQRYCEANAIFDPASKNVYRFVLPDECVAPLAFIMPENYVAISPKRGYIMFETGIIIHFFTKHFMLAKNALSPANASKPAVVTNNAHRKPVKLRQRKIQQARVFKHVQRGSETACGVRQIRHGRSG</sequence>
<evidence type="ECO:0000313" key="2">
    <source>
        <dbReference type="Proteomes" id="UP001160148"/>
    </source>
</evidence>
<reference evidence="1 2" key="1">
    <citation type="submission" date="2023-01" db="EMBL/GenBank/DDBJ databases">
        <authorList>
            <person name="Whitehead M."/>
        </authorList>
    </citation>
    <scope>NUCLEOTIDE SEQUENCE [LARGE SCALE GENOMIC DNA]</scope>
</reference>
<dbReference type="AlphaFoldDB" id="A0AAV0Y6A1"/>
<dbReference type="Proteomes" id="UP001160148">
    <property type="component" value="Unassembled WGS sequence"/>
</dbReference>
<name>A0AAV0Y6A1_9HEMI</name>
<keyword evidence="2" id="KW-1185">Reference proteome</keyword>
<evidence type="ECO:0000313" key="1">
    <source>
        <dbReference type="EMBL" id="CAI6374961.1"/>
    </source>
</evidence>
<protein>
    <submittedName>
        <fullName evidence="1">Uncharacterized protein</fullName>
    </submittedName>
</protein>
<gene>
    <name evidence="1" type="ORF">MEUPH1_LOCUS28526</name>
</gene>